<accession>A0A5B9D7Q8</accession>
<sequence length="418" mass="47091">MKIRAITIGQNLFKSDPKLTSLRNNLKKLQILKNDFNNHGIEVEYIRFASQTFSKTTDITNFSIFERREEILPILEGFTKENLLGIYAYTPGLCDQVESLTPMQCKIMKNIPDLIYKYPNMFTSIQAGSNHGGLSFEAIKESTKIIQRLSKPDPFQNVKFAVTFNVPPNTPFFPSAYHIGKSPTISIALEAADEVITVLKKNPLTTTNLTNVKKAIQLKFTKIFDQINDIAEAFCKKYEFLFKGIDLSPAPYPTKEKSIGTALEQLGLSKFGEPGTVFSVGFLTEALQSIDRPKIGFSGFMQPLLEDYTIARRNNETKIDISKLLLYSTMCGLGLDCIPIPGNLDPAAIQLLLMDLGMISLRLKKPLTARLMPITDRKAGEMTEFDFEYFINSKICDLPIPNSHDLNVFFKNNPSYLF</sequence>
<keyword evidence="2" id="KW-1185">Reference proteome</keyword>
<evidence type="ECO:0000313" key="2">
    <source>
        <dbReference type="Proteomes" id="UP000321408"/>
    </source>
</evidence>
<dbReference type="SUPFAM" id="SSF51998">
    <property type="entry name" value="PFL-like glycyl radical enzymes"/>
    <property type="match status" value="1"/>
</dbReference>
<evidence type="ECO:0000313" key="1">
    <source>
        <dbReference type="EMBL" id="QEE15219.1"/>
    </source>
</evidence>
<dbReference type="Gene3D" id="3.20.70.20">
    <property type="match status" value="1"/>
</dbReference>
<dbReference type="GeneID" id="41329041"/>
<dbReference type="PANTHER" id="PTHR37560">
    <property type="entry name" value="UPF0210 PROTEIN SPR0218"/>
    <property type="match status" value="1"/>
</dbReference>
<dbReference type="EMBL" id="CP042905">
    <property type="protein sequence ID" value="QEE15219.1"/>
    <property type="molecule type" value="Genomic_DNA"/>
</dbReference>
<dbReference type="OrthoDB" id="21376at2157"/>
<proteinExistence type="predicted"/>
<organism evidence="1 2">
    <name type="scientific">Promethearchaeum syntrophicum</name>
    <dbReference type="NCBI Taxonomy" id="2594042"/>
    <lineage>
        <taxon>Archaea</taxon>
        <taxon>Promethearchaeati</taxon>
        <taxon>Promethearchaeota</taxon>
        <taxon>Promethearchaeia</taxon>
        <taxon>Promethearchaeales</taxon>
        <taxon>Promethearchaeaceae</taxon>
        <taxon>Promethearchaeum</taxon>
    </lineage>
</organism>
<dbReference type="PANTHER" id="PTHR37560:SF2">
    <property type="entry name" value="DUF711 DOMAIN-CONTAINING PROTEIN"/>
    <property type="match status" value="1"/>
</dbReference>
<dbReference type="KEGG" id="psyt:DSAG12_01043"/>
<gene>
    <name evidence="1" type="ORF">DSAG12_01043</name>
</gene>
<protein>
    <submittedName>
        <fullName evidence="1">DUF711 family protein</fullName>
    </submittedName>
</protein>
<reference evidence="1 2" key="2">
    <citation type="journal article" date="2024" name="Int. J. Syst. Evol. Microbiol.">
        <title>Promethearchaeum syntrophicum gen. nov., sp. nov., an anaerobic, obligately syntrophic archaeon, the first isolate of the lineage 'Asgard' archaea, and proposal of the new archaeal phylum Promethearchaeota phyl. nov. and kingdom Promethearchaeati regn. nov.</title>
        <authorList>
            <person name="Imachi H."/>
            <person name="Nobu M.K."/>
            <person name="Kato S."/>
            <person name="Takaki Y."/>
            <person name="Miyazaki M."/>
            <person name="Miyata M."/>
            <person name="Ogawara M."/>
            <person name="Saito Y."/>
            <person name="Sakai S."/>
            <person name="Tahara Y.O."/>
            <person name="Takano Y."/>
            <person name="Tasumi E."/>
            <person name="Uematsu K."/>
            <person name="Yoshimura T."/>
            <person name="Itoh T."/>
            <person name="Ohkuma M."/>
            <person name="Takai K."/>
        </authorList>
    </citation>
    <scope>NUCLEOTIDE SEQUENCE [LARGE SCALE GENOMIC DNA]</scope>
    <source>
        <strain evidence="1 2">MK-D1</strain>
    </source>
</reference>
<dbReference type="Pfam" id="PF05167">
    <property type="entry name" value="DUF711"/>
    <property type="match status" value="1"/>
</dbReference>
<dbReference type="RefSeq" id="WP_147662137.1">
    <property type="nucleotide sequence ID" value="NZ_CP042905.2"/>
</dbReference>
<dbReference type="AlphaFoldDB" id="A0A5B9D7Q8"/>
<name>A0A5B9D7Q8_9ARCH</name>
<dbReference type="Proteomes" id="UP000321408">
    <property type="component" value="Chromosome"/>
</dbReference>
<reference evidence="1 2" key="1">
    <citation type="journal article" date="2020" name="Nature">
        <title>Isolation of an archaeon at the prokaryote-eukaryote interface.</title>
        <authorList>
            <person name="Imachi H."/>
            <person name="Nobu M.K."/>
            <person name="Nakahara N."/>
            <person name="Morono Y."/>
            <person name="Ogawara M."/>
            <person name="Takaki Y."/>
            <person name="Takano Y."/>
            <person name="Uematsu K."/>
            <person name="Ikuta T."/>
            <person name="Ito M."/>
            <person name="Matsui Y."/>
            <person name="Miyazaki M."/>
            <person name="Murata K."/>
            <person name="Saito Y."/>
            <person name="Sakai S."/>
            <person name="Song C."/>
            <person name="Tasumi E."/>
            <person name="Yamanaka Y."/>
            <person name="Yamaguchi T."/>
            <person name="Kamagata Y."/>
            <person name="Tamaki H."/>
            <person name="Takai K."/>
        </authorList>
    </citation>
    <scope>NUCLEOTIDE SEQUENCE [LARGE SCALE GENOMIC DNA]</scope>
    <source>
        <strain evidence="1 2">MK-D1</strain>
    </source>
</reference>
<dbReference type="InterPro" id="IPR007841">
    <property type="entry name" value="UPF0210"/>
</dbReference>